<keyword evidence="5" id="KW-1185">Reference proteome</keyword>
<evidence type="ECO:0000256" key="2">
    <source>
        <dbReference type="SAM" id="MobiDB-lite"/>
    </source>
</evidence>
<name>A0ABU6WML4_9FABA</name>
<feature type="domain" description="RRM" evidence="3">
    <location>
        <begin position="106"/>
        <end position="184"/>
    </location>
</feature>
<dbReference type="InterPro" id="IPR000504">
    <property type="entry name" value="RRM_dom"/>
</dbReference>
<dbReference type="SUPFAM" id="SSF54928">
    <property type="entry name" value="RNA-binding domain, RBD"/>
    <property type="match status" value="1"/>
</dbReference>
<keyword evidence="1" id="KW-0694">RNA-binding</keyword>
<dbReference type="PROSITE" id="PS50102">
    <property type="entry name" value="RRM"/>
    <property type="match status" value="1"/>
</dbReference>
<evidence type="ECO:0000313" key="5">
    <source>
        <dbReference type="Proteomes" id="UP001341840"/>
    </source>
</evidence>
<evidence type="ECO:0000313" key="4">
    <source>
        <dbReference type="EMBL" id="MED6186651.1"/>
    </source>
</evidence>
<dbReference type="Proteomes" id="UP001341840">
    <property type="component" value="Unassembled WGS sequence"/>
</dbReference>
<dbReference type="CDD" id="cd00590">
    <property type="entry name" value="RRM_SF"/>
    <property type="match status" value="1"/>
</dbReference>
<dbReference type="InterPro" id="IPR012677">
    <property type="entry name" value="Nucleotide-bd_a/b_plait_sf"/>
</dbReference>
<evidence type="ECO:0000259" key="3">
    <source>
        <dbReference type="PROSITE" id="PS50102"/>
    </source>
</evidence>
<dbReference type="Gene3D" id="3.30.70.330">
    <property type="match status" value="1"/>
</dbReference>
<feature type="compositionally biased region" description="Polar residues" evidence="2">
    <location>
        <begin position="19"/>
        <end position="31"/>
    </location>
</feature>
<sequence length="361" mass="41460">MFNKHSSENRTGLARPHSRSGSALKTISQKTAFKPVNRPKNARSDRTDTRGAGDERGKHSEAAGIANRRDKGESAGLGLSGVKEGGVGYFKEGGVGYFKEYEKGTHTVFLNNLPKSIMKGEIYKDFCGFGLITDVYVSRKKRRSGKGPFAFIRFNSYIGARRAVERMNGRWWKGKWVHAMISKYKRSTWRKSLLKKGRRQRWIATGRTIAWNCGSTPENEKKMDVASKGKRSDPQRREIKLNVSQFQSDLLLRSLMGYKVKPIDFGRVEKSLRKTWEEIKEKSLGNQSLLSIFDEVRHHWGSVWSLSRRVWVEAMGLPTAVWSEETFKTIAELWGKYVYTDDRTEEFWSFSVARFLIDSFE</sequence>
<feature type="compositionally biased region" description="Basic and acidic residues" evidence="2">
    <location>
        <begin position="42"/>
        <end position="73"/>
    </location>
</feature>
<dbReference type="Pfam" id="PF00076">
    <property type="entry name" value="RRM_1"/>
    <property type="match status" value="1"/>
</dbReference>
<comment type="caution">
    <text evidence="4">The sequence shown here is derived from an EMBL/GenBank/DDBJ whole genome shotgun (WGS) entry which is preliminary data.</text>
</comment>
<dbReference type="EMBL" id="JASCZI010181985">
    <property type="protein sequence ID" value="MED6186651.1"/>
    <property type="molecule type" value="Genomic_DNA"/>
</dbReference>
<dbReference type="SMART" id="SM00360">
    <property type="entry name" value="RRM"/>
    <property type="match status" value="1"/>
</dbReference>
<organism evidence="4 5">
    <name type="scientific">Stylosanthes scabra</name>
    <dbReference type="NCBI Taxonomy" id="79078"/>
    <lineage>
        <taxon>Eukaryota</taxon>
        <taxon>Viridiplantae</taxon>
        <taxon>Streptophyta</taxon>
        <taxon>Embryophyta</taxon>
        <taxon>Tracheophyta</taxon>
        <taxon>Spermatophyta</taxon>
        <taxon>Magnoliopsida</taxon>
        <taxon>eudicotyledons</taxon>
        <taxon>Gunneridae</taxon>
        <taxon>Pentapetalae</taxon>
        <taxon>rosids</taxon>
        <taxon>fabids</taxon>
        <taxon>Fabales</taxon>
        <taxon>Fabaceae</taxon>
        <taxon>Papilionoideae</taxon>
        <taxon>50 kb inversion clade</taxon>
        <taxon>dalbergioids sensu lato</taxon>
        <taxon>Dalbergieae</taxon>
        <taxon>Pterocarpus clade</taxon>
        <taxon>Stylosanthes</taxon>
    </lineage>
</organism>
<reference evidence="4 5" key="1">
    <citation type="journal article" date="2023" name="Plants (Basel)">
        <title>Bridging the Gap: Combining Genomics and Transcriptomics Approaches to Understand Stylosanthes scabra, an Orphan Legume from the Brazilian Caatinga.</title>
        <authorList>
            <person name="Ferreira-Neto J.R.C."/>
            <person name="da Silva M.D."/>
            <person name="Binneck E."/>
            <person name="de Melo N.F."/>
            <person name="da Silva R.H."/>
            <person name="de Melo A.L.T.M."/>
            <person name="Pandolfi V."/>
            <person name="Bustamante F.O."/>
            <person name="Brasileiro-Vidal A.C."/>
            <person name="Benko-Iseppon A.M."/>
        </authorList>
    </citation>
    <scope>NUCLEOTIDE SEQUENCE [LARGE SCALE GENOMIC DNA]</scope>
    <source>
        <tissue evidence="4">Leaves</tissue>
    </source>
</reference>
<protein>
    <recommendedName>
        <fullName evidence="3">RRM domain-containing protein</fullName>
    </recommendedName>
</protein>
<evidence type="ECO:0000256" key="1">
    <source>
        <dbReference type="PROSITE-ProRule" id="PRU00176"/>
    </source>
</evidence>
<proteinExistence type="predicted"/>
<dbReference type="InterPro" id="IPR035979">
    <property type="entry name" value="RBD_domain_sf"/>
</dbReference>
<gene>
    <name evidence="4" type="ORF">PIB30_068758</name>
</gene>
<accession>A0ABU6WML4</accession>
<feature type="region of interest" description="Disordered" evidence="2">
    <location>
        <begin position="1"/>
        <end position="77"/>
    </location>
</feature>